<proteinExistence type="predicted"/>
<accession>A0A392U6S4</accession>
<reference evidence="1 2" key="1">
    <citation type="journal article" date="2018" name="Front. Plant Sci.">
        <title>Red Clover (Trifolium pratense) and Zigzag Clover (T. medium) - A Picture of Genomic Similarities and Differences.</title>
        <authorList>
            <person name="Dluhosova J."/>
            <person name="Istvanek J."/>
            <person name="Nedelnik J."/>
            <person name="Repkova J."/>
        </authorList>
    </citation>
    <scope>NUCLEOTIDE SEQUENCE [LARGE SCALE GENOMIC DNA]</scope>
    <source>
        <strain evidence="2">cv. 10/8</strain>
        <tissue evidence="1">Leaf</tissue>
    </source>
</reference>
<dbReference type="AlphaFoldDB" id="A0A392U6S4"/>
<comment type="caution">
    <text evidence="1">The sequence shown here is derived from an EMBL/GenBank/DDBJ whole genome shotgun (WGS) entry which is preliminary data.</text>
</comment>
<evidence type="ECO:0000313" key="2">
    <source>
        <dbReference type="Proteomes" id="UP000265520"/>
    </source>
</evidence>
<protein>
    <submittedName>
        <fullName evidence="1">Uncharacterized protein</fullName>
    </submittedName>
</protein>
<sequence length="64" mass="6907">MLESAESGDDEGVVNVGIRPGDHVLNTPRNHIAHLYGLPSHNGINDMAARHNDLRLVRAALEVA</sequence>
<evidence type="ECO:0000313" key="1">
    <source>
        <dbReference type="EMBL" id="MCI67455.1"/>
    </source>
</evidence>
<name>A0A392U6S4_9FABA</name>
<keyword evidence="2" id="KW-1185">Reference proteome</keyword>
<dbReference type="EMBL" id="LXQA010717378">
    <property type="protein sequence ID" value="MCI67455.1"/>
    <property type="molecule type" value="Genomic_DNA"/>
</dbReference>
<dbReference type="Proteomes" id="UP000265520">
    <property type="component" value="Unassembled WGS sequence"/>
</dbReference>
<feature type="non-terminal residue" evidence="1">
    <location>
        <position position="64"/>
    </location>
</feature>
<organism evidence="1 2">
    <name type="scientific">Trifolium medium</name>
    <dbReference type="NCBI Taxonomy" id="97028"/>
    <lineage>
        <taxon>Eukaryota</taxon>
        <taxon>Viridiplantae</taxon>
        <taxon>Streptophyta</taxon>
        <taxon>Embryophyta</taxon>
        <taxon>Tracheophyta</taxon>
        <taxon>Spermatophyta</taxon>
        <taxon>Magnoliopsida</taxon>
        <taxon>eudicotyledons</taxon>
        <taxon>Gunneridae</taxon>
        <taxon>Pentapetalae</taxon>
        <taxon>rosids</taxon>
        <taxon>fabids</taxon>
        <taxon>Fabales</taxon>
        <taxon>Fabaceae</taxon>
        <taxon>Papilionoideae</taxon>
        <taxon>50 kb inversion clade</taxon>
        <taxon>NPAAA clade</taxon>
        <taxon>Hologalegina</taxon>
        <taxon>IRL clade</taxon>
        <taxon>Trifolieae</taxon>
        <taxon>Trifolium</taxon>
    </lineage>
</organism>